<dbReference type="PROSITE" id="PS50068">
    <property type="entry name" value="LDLRA_2"/>
    <property type="match status" value="1"/>
</dbReference>
<organism evidence="9 10">
    <name type="scientific">Xenoophorus captivus</name>
    <dbReference type="NCBI Taxonomy" id="1517983"/>
    <lineage>
        <taxon>Eukaryota</taxon>
        <taxon>Metazoa</taxon>
        <taxon>Chordata</taxon>
        <taxon>Craniata</taxon>
        <taxon>Vertebrata</taxon>
        <taxon>Euteleostomi</taxon>
        <taxon>Actinopterygii</taxon>
        <taxon>Neopterygii</taxon>
        <taxon>Teleostei</taxon>
        <taxon>Neoteleostei</taxon>
        <taxon>Acanthomorphata</taxon>
        <taxon>Ovalentaria</taxon>
        <taxon>Atherinomorphae</taxon>
        <taxon>Cyprinodontiformes</taxon>
        <taxon>Goodeidae</taxon>
        <taxon>Xenoophorus</taxon>
    </lineage>
</organism>
<accession>A0ABV0RFI1</accession>
<evidence type="ECO:0000256" key="8">
    <source>
        <dbReference type="PROSITE-ProRule" id="PRU00124"/>
    </source>
</evidence>
<dbReference type="InterPro" id="IPR036055">
    <property type="entry name" value="LDL_receptor-like_sf"/>
</dbReference>
<dbReference type="Gene3D" id="4.10.400.10">
    <property type="entry name" value="Low-density Lipoprotein Receptor"/>
    <property type="match status" value="1"/>
</dbReference>
<keyword evidence="7 8" id="KW-1015">Disulfide bond</keyword>
<proteinExistence type="predicted"/>
<dbReference type="Proteomes" id="UP001434883">
    <property type="component" value="Unassembled WGS sequence"/>
</dbReference>
<dbReference type="InterPro" id="IPR002172">
    <property type="entry name" value="LDrepeatLR_classA_rpt"/>
</dbReference>
<dbReference type="InterPro" id="IPR023415">
    <property type="entry name" value="LDLR_class-A_CS"/>
</dbReference>
<dbReference type="EMBL" id="JAHRIN010043307">
    <property type="protein sequence ID" value="MEQ2206786.1"/>
    <property type="molecule type" value="Genomic_DNA"/>
</dbReference>
<keyword evidence="6" id="KW-0472">Membrane</keyword>
<dbReference type="PROSITE" id="PS01209">
    <property type="entry name" value="LDLRA_1"/>
    <property type="match status" value="1"/>
</dbReference>
<dbReference type="InterPro" id="IPR050685">
    <property type="entry name" value="LDLR"/>
</dbReference>
<evidence type="ECO:0000256" key="3">
    <source>
        <dbReference type="ARBA" id="ARBA00022692"/>
    </source>
</evidence>
<evidence type="ECO:0000313" key="10">
    <source>
        <dbReference type="Proteomes" id="UP001434883"/>
    </source>
</evidence>
<evidence type="ECO:0000313" key="9">
    <source>
        <dbReference type="EMBL" id="MEQ2206786.1"/>
    </source>
</evidence>
<evidence type="ECO:0000256" key="2">
    <source>
        <dbReference type="ARBA" id="ARBA00004308"/>
    </source>
</evidence>
<evidence type="ECO:0000256" key="1">
    <source>
        <dbReference type="ARBA" id="ARBA00004167"/>
    </source>
</evidence>
<protein>
    <submittedName>
        <fullName evidence="9">Uncharacterized protein</fullName>
    </submittedName>
</protein>
<evidence type="ECO:0000256" key="7">
    <source>
        <dbReference type="ARBA" id="ARBA00023157"/>
    </source>
</evidence>
<keyword evidence="10" id="KW-1185">Reference proteome</keyword>
<keyword evidence="5" id="KW-1133">Transmembrane helix</keyword>
<keyword evidence="4" id="KW-0677">Repeat</keyword>
<dbReference type="Pfam" id="PF00057">
    <property type="entry name" value="Ldl_recept_a"/>
    <property type="match status" value="1"/>
</dbReference>
<keyword evidence="3" id="KW-0812">Transmembrane</keyword>
<reference evidence="9 10" key="1">
    <citation type="submission" date="2021-06" db="EMBL/GenBank/DDBJ databases">
        <authorList>
            <person name="Palmer J.M."/>
        </authorList>
    </citation>
    <scope>NUCLEOTIDE SEQUENCE [LARGE SCALE GENOMIC DNA]</scope>
    <source>
        <strain evidence="9 10">XC_2019</strain>
        <tissue evidence="9">Muscle</tissue>
    </source>
</reference>
<feature type="disulfide bond" evidence="8">
    <location>
        <begin position="70"/>
        <end position="82"/>
    </location>
</feature>
<evidence type="ECO:0000256" key="5">
    <source>
        <dbReference type="ARBA" id="ARBA00022989"/>
    </source>
</evidence>
<dbReference type="SMART" id="SM00192">
    <property type="entry name" value="LDLa"/>
    <property type="match status" value="1"/>
</dbReference>
<name>A0ABV0RFI1_9TELE</name>
<dbReference type="SUPFAM" id="SSF57424">
    <property type="entry name" value="LDL receptor-like module"/>
    <property type="match status" value="1"/>
</dbReference>
<comment type="subcellular location">
    <subcellularLocation>
        <location evidence="2">Endomembrane system</location>
    </subcellularLocation>
    <subcellularLocation>
        <location evidence="1">Membrane</location>
        <topology evidence="1">Single-pass membrane protein</topology>
    </subcellularLocation>
</comment>
<evidence type="ECO:0000256" key="6">
    <source>
        <dbReference type="ARBA" id="ARBA00023136"/>
    </source>
</evidence>
<feature type="disulfide bond" evidence="8">
    <location>
        <begin position="89"/>
        <end position="104"/>
    </location>
</feature>
<dbReference type="PANTHER" id="PTHR24270">
    <property type="entry name" value="LOW-DENSITY LIPOPROTEIN RECEPTOR-RELATED"/>
    <property type="match status" value="1"/>
</dbReference>
<gene>
    <name evidence="9" type="ORF">XENOCAPTIV_002906</name>
</gene>
<sequence length="178" mass="19265">MSSDAKTPDAASLHAGSATARTTVAIPLMNQKKSAVGTFRPAGKLEVQMFPGPCCSLQHIFVNRAAERTCEPYQFRCKNNRCVPGRWQCDYDNDCGDNSDEEKCRTHSPGSVMAKMTVATTLMRIQKNAVSSAFQHHTSEMYRSPSCVLTCFFCSRLCLICPSSQGGSSVLPPGSSAA</sequence>
<comment type="caution">
    <text evidence="9">The sequence shown here is derived from an EMBL/GenBank/DDBJ whole genome shotgun (WGS) entry which is preliminary data.</text>
</comment>
<feature type="disulfide bond" evidence="8">
    <location>
        <begin position="77"/>
        <end position="95"/>
    </location>
</feature>
<evidence type="ECO:0000256" key="4">
    <source>
        <dbReference type="ARBA" id="ARBA00022737"/>
    </source>
</evidence>
<dbReference type="CDD" id="cd00112">
    <property type="entry name" value="LDLa"/>
    <property type="match status" value="1"/>
</dbReference>